<dbReference type="RefSeq" id="WP_189958220.1">
    <property type="nucleotide sequence ID" value="NZ_BMVG01000035.1"/>
</dbReference>
<evidence type="ECO:0000313" key="2">
    <source>
        <dbReference type="EMBL" id="GHE12644.1"/>
    </source>
</evidence>
<protein>
    <submittedName>
        <fullName evidence="2">dTDP-glucose 4,6-dehydratase</fullName>
    </submittedName>
</protein>
<reference evidence="2" key="2">
    <citation type="submission" date="2020-09" db="EMBL/GenBank/DDBJ databases">
        <authorList>
            <person name="Sun Q."/>
            <person name="Ohkuma M."/>
        </authorList>
    </citation>
    <scope>NUCLEOTIDE SEQUENCE</scope>
    <source>
        <strain evidence="2">JCM 4714</strain>
    </source>
</reference>
<name>A0A918YQ74_9ACTN</name>
<reference evidence="2" key="1">
    <citation type="journal article" date="2014" name="Int. J. Syst. Evol. Microbiol.">
        <title>Complete genome sequence of Corynebacterium casei LMG S-19264T (=DSM 44701T), isolated from a smear-ripened cheese.</title>
        <authorList>
            <consortium name="US DOE Joint Genome Institute (JGI-PGF)"/>
            <person name="Walter F."/>
            <person name="Albersmeier A."/>
            <person name="Kalinowski J."/>
            <person name="Ruckert C."/>
        </authorList>
    </citation>
    <scope>NUCLEOTIDE SEQUENCE</scope>
    <source>
        <strain evidence="2">JCM 4714</strain>
    </source>
</reference>
<dbReference type="PANTHER" id="PTHR48079">
    <property type="entry name" value="PROTEIN YEEZ"/>
    <property type="match status" value="1"/>
</dbReference>
<dbReference type="Pfam" id="PF01370">
    <property type="entry name" value="Epimerase"/>
    <property type="match status" value="1"/>
</dbReference>
<dbReference type="SUPFAM" id="SSF51735">
    <property type="entry name" value="NAD(P)-binding Rossmann-fold domains"/>
    <property type="match status" value="1"/>
</dbReference>
<comment type="caution">
    <text evidence="2">The sequence shown here is derived from an EMBL/GenBank/DDBJ whole genome shotgun (WGS) entry which is preliminary data.</text>
</comment>
<dbReference type="GO" id="GO:0005737">
    <property type="term" value="C:cytoplasm"/>
    <property type="evidence" value="ECO:0007669"/>
    <property type="project" value="TreeGrafter"/>
</dbReference>
<dbReference type="InterPro" id="IPR036291">
    <property type="entry name" value="NAD(P)-bd_dom_sf"/>
</dbReference>
<evidence type="ECO:0000259" key="1">
    <source>
        <dbReference type="Pfam" id="PF01370"/>
    </source>
</evidence>
<evidence type="ECO:0000313" key="3">
    <source>
        <dbReference type="Proteomes" id="UP000655443"/>
    </source>
</evidence>
<proteinExistence type="predicted"/>
<dbReference type="EMBL" id="BMVG01000035">
    <property type="protein sequence ID" value="GHE12644.1"/>
    <property type="molecule type" value="Genomic_DNA"/>
</dbReference>
<keyword evidence="3" id="KW-1185">Reference proteome</keyword>
<dbReference type="InterPro" id="IPR001509">
    <property type="entry name" value="Epimerase_deHydtase"/>
</dbReference>
<dbReference type="Gene3D" id="3.40.50.720">
    <property type="entry name" value="NAD(P)-binding Rossmann-like Domain"/>
    <property type="match status" value="1"/>
</dbReference>
<feature type="domain" description="NAD-dependent epimerase/dehydratase" evidence="1">
    <location>
        <begin position="3"/>
        <end position="215"/>
    </location>
</feature>
<gene>
    <name evidence="2" type="ORF">GCM10010339_76720</name>
</gene>
<dbReference type="AlphaFoldDB" id="A0A918YQ74"/>
<dbReference type="GO" id="GO:0004029">
    <property type="term" value="F:aldehyde dehydrogenase (NAD+) activity"/>
    <property type="evidence" value="ECO:0007669"/>
    <property type="project" value="TreeGrafter"/>
</dbReference>
<dbReference type="Proteomes" id="UP000655443">
    <property type="component" value="Unassembled WGS sequence"/>
</dbReference>
<accession>A0A918YQ74</accession>
<dbReference type="InterPro" id="IPR051783">
    <property type="entry name" value="NAD(P)-dependent_oxidoreduct"/>
</dbReference>
<dbReference type="PANTHER" id="PTHR48079:SF6">
    <property type="entry name" value="NAD(P)-BINDING DOMAIN-CONTAINING PROTEIN-RELATED"/>
    <property type="match status" value="1"/>
</dbReference>
<sequence length="282" mass="29147">MRIFVAGATGAIGRRLVPLLIEAGHDVIGATRTPGGLDTLRALGADARQLDVFDAEAVTAAVAEAAPDVVMHQLTSLAAGNPADNARIRVEGTRNLVDAAKRAGVTRIVAQSISWAYAPGTEPAREHHPLDLDAPAPRATTIGGIRALEDAVAELPHHVILRYGTLYGPGTWFAPGGLMADKLAAGTLPANAGVSSFVHVDDAARAAVAALAWPAGPVNIVDDEPAAARVWVPVLADALKAPVPEPVEGGAGWERGADAALARSRGWQPTHRSWRTGFSAQG</sequence>
<organism evidence="2 3">
    <name type="scientific">Streptomyces alanosinicus</name>
    <dbReference type="NCBI Taxonomy" id="68171"/>
    <lineage>
        <taxon>Bacteria</taxon>
        <taxon>Bacillati</taxon>
        <taxon>Actinomycetota</taxon>
        <taxon>Actinomycetes</taxon>
        <taxon>Kitasatosporales</taxon>
        <taxon>Streptomycetaceae</taxon>
        <taxon>Streptomyces</taxon>
    </lineage>
</organism>